<proteinExistence type="predicted"/>
<reference evidence="1" key="1">
    <citation type="submission" date="2022-06" db="EMBL/GenBank/DDBJ databases">
        <title>Novel species in genus nocardia.</title>
        <authorList>
            <person name="Li F."/>
        </authorList>
    </citation>
    <scope>NUCLEOTIDE SEQUENCE</scope>
    <source>
        <strain evidence="1">CDC141</strain>
    </source>
</reference>
<dbReference type="AlphaFoldDB" id="A0A9X2IYK2"/>
<evidence type="ECO:0000313" key="1">
    <source>
        <dbReference type="EMBL" id="MCM6775105.1"/>
    </source>
</evidence>
<evidence type="ECO:0000313" key="2">
    <source>
        <dbReference type="Proteomes" id="UP001139157"/>
    </source>
</evidence>
<comment type="caution">
    <text evidence="1">The sequence shown here is derived from an EMBL/GenBank/DDBJ whole genome shotgun (WGS) entry which is preliminary data.</text>
</comment>
<dbReference type="Gene3D" id="3.90.70.10">
    <property type="entry name" value="Cysteine proteinases"/>
    <property type="match status" value="1"/>
</dbReference>
<accession>A0A9X2IYK2</accession>
<keyword evidence="2" id="KW-1185">Reference proteome</keyword>
<protein>
    <recommendedName>
        <fullName evidence="3">Butirosin biosynthesis protein H-like</fullName>
    </recommendedName>
</protein>
<organism evidence="1 2">
    <name type="scientific">Nocardia pulmonis</name>
    <dbReference type="NCBI Taxonomy" id="2951408"/>
    <lineage>
        <taxon>Bacteria</taxon>
        <taxon>Bacillati</taxon>
        <taxon>Actinomycetota</taxon>
        <taxon>Actinomycetes</taxon>
        <taxon>Mycobacteriales</taxon>
        <taxon>Nocardiaceae</taxon>
        <taxon>Nocardia</taxon>
    </lineage>
</organism>
<dbReference type="Proteomes" id="UP001139157">
    <property type="component" value="Unassembled WGS sequence"/>
</dbReference>
<dbReference type="RefSeq" id="WP_251913020.1">
    <property type="nucleotide sequence ID" value="NZ_JAMRXG010000006.1"/>
</dbReference>
<name>A0A9X2IYK2_9NOCA</name>
<evidence type="ECO:0008006" key="3">
    <source>
        <dbReference type="Google" id="ProtNLM"/>
    </source>
</evidence>
<sequence>MGDVMLYTGSGPYCYSNSLAMMLGDDAPTPAVIEVLTGAPFGMALVGGRTPFFDPYGWNPELGLDIAVALLGWRCESSSGGAAGEAEGRLREALAAGPVLVGPVEMGLLRHQPDMCGAIGADHFVVVLAVEGDRVLMHDPQGYPFVTLPVAEFMAAWRGGMLDYGQPYTMRFGFVRERHVRIRDALRGSVPNAVAFLRNRKDLPVPEGTRGAFDAAIGLADLLTADPGPDLRNHLMYFAIRVGARRLSDAARVLGEVGLEDAAAVARTQARLVGSLQYDIVTGDVTAAAETLHRLAPTYDRLACALDPSLG</sequence>
<gene>
    <name evidence="1" type="ORF">NDR86_16650</name>
</gene>
<dbReference type="EMBL" id="JAMRXG010000006">
    <property type="protein sequence ID" value="MCM6775105.1"/>
    <property type="molecule type" value="Genomic_DNA"/>
</dbReference>